<organism evidence="2 3">
    <name type="scientific">Candidatus Yanofskybacteria bacterium GW2011_GWE2_40_11</name>
    <dbReference type="NCBI Taxonomy" id="1619033"/>
    <lineage>
        <taxon>Bacteria</taxon>
        <taxon>Candidatus Yanofskyibacteriota</taxon>
    </lineage>
</organism>
<dbReference type="AlphaFoldDB" id="A0A0G0QM45"/>
<name>A0A0G0QM45_9BACT</name>
<comment type="caution">
    <text evidence="2">The sequence shown here is derived from an EMBL/GenBank/DDBJ whole genome shotgun (WGS) entry which is preliminary data.</text>
</comment>
<evidence type="ECO:0000313" key="3">
    <source>
        <dbReference type="Proteomes" id="UP000034072"/>
    </source>
</evidence>
<protein>
    <submittedName>
        <fullName evidence="2">Uncharacterized protein</fullName>
    </submittedName>
</protein>
<dbReference type="EMBL" id="LBXZ01000001">
    <property type="protein sequence ID" value="KKR41183.1"/>
    <property type="molecule type" value="Genomic_DNA"/>
</dbReference>
<reference evidence="2 3" key="1">
    <citation type="journal article" date="2015" name="Nature">
        <title>rRNA introns, odd ribosomes, and small enigmatic genomes across a large radiation of phyla.</title>
        <authorList>
            <person name="Brown C.T."/>
            <person name="Hug L.A."/>
            <person name="Thomas B.C."/>
            <person name="Sharon I."/>
            <person name="Castelle C.J."/>
            <person name="Singh A."/>
            <person name="Wilkins M.J."/>
            <person name="Williams K.H."/>
            <person name="Banfield J.F."/>
        </authorList>
    </citation>
    <scope>NUCLEOTIDE SEQUENCE [LARGE SCALE GENOMIC DNA]</scope>
</reference>
<dbReference type="Proteomes" id="UP000034072">
    <property type="component" value="Unassembled WGS sequence"/>
</dbReference>
<feature type="compositionally biased region" description="Low complexity" evidence="1">
    <location>
        <begin position="34"/>
        <end position="46"/>
    </location>
</feature>
<evidence type="ECO:0000256" key="1">
    <source>
        <dbReference type="SAM" id="MobiDB-lite"/>
    </source>
</evidence>
<gene>
    <name evidence="2" type="ORF">UT75_C0001G0087</name>
</gene>
<feature type="region of interest" description="Disordered" evidence="1">
    <location>
        <begin position="24"/>
        <end position="47"/>
    </location>
</feature>
<evidence type="ECO:0000313" key="2">
    <source>
        <dbReference type="EMBL" id="KKR41183.1"/>
    </source>
</evidence>
<accession>A0A0G0QM45</accession>
<proteinExistence type="predicted"/>
<sequence length="116" mass="12051">MPFQGLDLRRCHIRSSVITGVESIPPAGGSERISTTSSGGHSMTSGEIDTCTFQDTGNGMNGVNAGSGSEVSVTSQATIIRLTPASTSGLISNGAIKHKNPAYAGLFLSLVNLRWR</sequence>